<evidence type="ECO:0000313" key="3">
    <source>
        <dbReference type="EnsemblPlants" id="Pp3c7_14049V3.1"/>
    </source>
</evidence>
<proteinExistence type="predicted"/>
<reference evidence="2 4" key="2">
    <citation type="journal article" date="2018" name="Plant J.">
        <title>The Physcomitrella patens chromosome-scale assembly reveals moss genome structure and evolution.</title>
        <authorList>
            <person name="Lang D."/>
            <person name="Ullrich K.K."/>
            <person name="Murat F."/>
            <person name="Fuchs J."/>
            <person name="Jenkins J."/>
            <person name="Haas F.B."/>
            <person name="Piednoel M."/>
            <person name="Gundlach H."/>
            <person name="Van Bel M."/>
            <person name="Meyberg R."/>
            <person name="Vives C."/>
            <person name="Morata J."/>
            <person name="Symeonidi A."/>
            <person name="Hiss M."/>
            <person name="Muchero W."/>
            <person name="Kamisugi Y."/>
            <person name="Saleh O."/>
            <person name="Blanc G."/>
            <person name="Decker E.L."/>
            <person name="van Gessel N."/>
            <person name="Grimwood J."/>
            <person name="Hayes R.D."/>
            <person name="Graham S.W."/>
            <person name="Gunter L.E."/>
            <person name="McDaniel S.F."/>
            <person name="Hoernstein S.N.W."/>
            <person name="Larsson A."/>
            <person name="Li F.W."/>
            <person name="Perroud P.F."/>
            <person name="Phillips J."/>
            <person name="Ranjan P."/>
            <person name="Rokshar D.S."/>
            <person name="Rothfels C.J."/>
            <person name="Schneider L."/>
            <person name="Shu S."/>
            <person name="Stevenson D.W."/>
            <person name="Thummler F."/>
            <person name="Tillich M."/>
            <person name="Villarreal Aguilar J.C."/>
            <person name="Widiez T."/>
            <person name="Wong G.K."/>
            <person name="Wymore A."/>
            <person name="Zhang Y."/>
            <person name="Zimmer A.D."/>
            <person name="Quatrano R.S."/>
            <person name="Mayer K.F.X."/>
            <person name="Goodstein D."/>
            <person name="Casacuberta J.M."/>
            <person name="Vandepoele K."/>
            <person name="Reski R."/>
            <person name="Cuming A.C."/>
            <person name="Tuskan G.A."/>
            <person name="Maumus F."/>
            <person name="Salse J."/>
            <person name="Schmutz J."/>
            <person name="Rensing S.A."/>
        </authorList>
    </citation>
    <scope>NUCLEOTIDE SEQUENCE [LARGE SCALE GENOMIC DNA]</scope>
    <source>
        <strain evidence="3 4">cv. Gransden 2004</strain>
    </source>
</reference>
<evidence type="ECO:0000256" key="1">
    <source>
        <dbReference type="SAM" id="MobiDB-lite"/>
    </source>
</evidence>
<protein>
    <submittedName>
        <fullName evidence="2 3">Uncharacterized protein</fullName>
    </submittedName>
</protein>
<dbReference type="Gramene" id="Pp3c7_14049V3.1">
    <property type="protein sequence ID" value="Pp3c7_14049V3.1"/>
    <property type="gene ID" value="Pp3c7_14049"/>
</dbReference>
<sequence>MLTGQVLFFSFSPSLLSHPGHLQPLTEDRHTRDAGIVDQGQKRNRSSEGVTKGSGGTLAEMSTGGALQHVLLLIWAIRRSIDRQVKAPRDSHPRTGSYCCYNTLSLSSGSVGEKSRIWGLSRCPVKTFQ</sequence>
<gene>
    <name evidence="2" type="ORF">PHYPA_010367</name>
</gene>
<accession>A0A2K1KBN5</accession>
<organism evidence="2">
    <name type="scientific">Physcomitrium patens</name>
    <name type="common">Spreading-leaved earth moss</name>
    <name type="synonym">Physcomitrella patens</name>
    <dbReference type="NCBI Taxonomy" id="3218"/>
    <lineage>
        <taxon>Eukaryota</taxon>
        <taxon>Viridiplantae</taxon>
        <taxon>Streptophyta</taxon>
        <taxon>Embryophyta</taxon>
        <taxon>Bryophyta</taxon>
        <taxon>Bryophytina</taxon>
        <taxon>Bryopsida</taxon>
        <taxon>Funariidae</taxon>
        <taxon>Funariales</taxon>
        <taxon>Funariaceae</taxon>
        <taxon>Physcomitrium</taxon>
    </lineage>
</organism>
<dbReference type="EnsemblPlants" id="Pp3c7_14049V3.1">
    <property type="protein sequence ID" value="Pp3c7_14049V3.1"/>
    <property type="gene ID" value="Pp3c7_14049"/>
</dbReference>
<name>A0A2K1KBN5_PHYPA</name>
<dbReference type="AlphaFoldDB" id="A0A2K1KBN5"/>
<reference evidence="2 4" key="1">
    <citation type="journal article" date="2008" name="Science">
        <title>The Physcomitrella genome reveals evolutionary insights into the conquest of land by plants.</title>
        <authorList>
            <person name="Rensing S."/>
            <person name="Lang D."/>
            <person name="Zimmer A."/>
            <person name="Terry A."/>
            <person name="Salamov A."/>
            <person name="Shapiro H."/>
            <person name="Nishiyama T."/>
            <person name="Perroud P.-F."/>
            <person name="Lindquist E."/>
            <person name="Kamisugi Y."/>
            <person name="Tanahashi T."/>
            <person name="Sakakibara K."/>
            <person name="Fujita T."/>
            <person name="Oishi K."/>
            <person name="Shin-I T."/>
            <person name="Kuroki Y."/>
            <person name="Toyoda A."/>
            <person name="Suzuki Y."/>
            <person name="Hashimoto A."/>
            <person name="Yamaguchi K."/>
            <person name="Sugano A."/>
            <person name="Kohara Y."/>
            <person name="Fujiyama A."/>
            <person name="Anterola A."/>
            <person name="Aoki S."/>
            <person name="Ashton N."/>
            <person name="Barbazuk W.B."/>
            <person name="Barker E."/>
            <person name="Bennetzen J."/>
            <person name="Bezanilla M."/>
            <person name="Blankenship R."/>
            <person name="Cho S.H."/>
            <person name="Dutcher S."/>
            <person name="Estelle M."/>
            <person name="Fawcett J.A."/>
            <person name="Gundlach H."/>
            <person name="Hanada K."/>
            <person name="Heyl A."/>
            <person name="Hicks K.A."/>
            <person name="Hugh J."/>
            <person name="Lohr M."/>
            <person name="Mayer K."/>
            <person name="Melkozernov A."/>
            <person name="Murata T."/>
            <person name="Nelson D."/>
            <person name="Pils B."/>
            <person name="Prigge M."/>
            <person name="Reiss B."/>
            <person name="Renner T."/>
            <person name="Rombauts S."/>
            <person name="Rushton P."/>
            <person name="Sanderfoot A."/>
            <person name="Schween G."/>
            <person name="Shiu S.-H."/>
            <person name="Stueber K."/>
            <person name="Theodoulou F.L."/>
            <person name="Tu H."/>
            <person name="Van de Peer Y."/>
            <person name="Verrier P.J."/>
            <person name="Waters E."/>
            <person name="Wood A."/>
            <person name="Yang L."/>
            <person name="Cove D."/>
            <person name="Cuming A."/>
            <person name="Hasebe M."/>
            <person name="Lucas S."/>
            <person name="Mishler D.B."/>
            <person name="Reski R."/>
            <person name="Grigoriev I."/>
            <person name="Quatrano R.S."/>
            <person name="Boore J.L."/>
        </authorList>
    </citation>
    <scope>NUCLEOTIDE SEQUENCE [LARGE SCALE GENOMIC DNA]</scope>
    <source>
        <strain evidence="3 4">cv. Gransden 2004</strain>
    </source>
</reference>
<dbReference type="InParanoid" id="A0A2K1KBN5"/>
<dbReference type="Proteomes" id="UP000006727">
    <property type="component" value="Chromosome 7"/>
</dbReference>
<feature type="region of interest" description="Disordered" evidence="1">
    <location>
        <begin position="36"/>
        <end position="58"/>
    </location>
</feature>
<dbReference type="EMBL" id="ABEU02000007">
    <property type="protein sequence ID" value="PNR51181.1"/>
    <property type="molecule type" value="Genomic_DNA"/>
</dbReference>
<evidence type="ECO:0000313" key="2">
    <source>
        <dbReference type="EMBL" id="PNR51181.1"/>
    </source>
</evidence>
<reference evidence="3" key="3">
    <citation type="submission" date="2020-12" db="UniProtKB">
        <authorList>
            <consortium name="EnsemblPlants"/>
        </authorList>
    </citation>
    <scope>IDENTIFICATION</scope>
</reference>
<evidence type="ECO:0000313" key="4">
    <source>
        <dbReference type="Proteomes" id="UP000006727"/>
    </source>
</evidence>
<keyword evidence="4" id="KW-1185">Reference proteome</keyword>